<dbReference type="HOGENOM" id="CLU_066206_2_0_7"/>
<gene>
    <name evidence="2" type="ordered locus">Ppro_2982</name>
</gene>
<dbReference type="AlphaFoldDB" id="A1ATA9"/>
<feature type="chain" id="PRO_5002632076" description="Protein involved in meta-pathway of phenol degradation-like protein" evidence="1">
    <location>
        <begin position="31"/>
        <end position="299"/>
    </location>
</feature>
<dbReference type="OrthoDB" id="9798341at2"/>
<protein>
    <recommendedName>
        <fullName evidence="4">Protein involved in meta-pathway of phenol degradation-like protein</fullName>
    </recommendedName>
</protein>
<keyword evidence="3" id="KW-1185">Reference proteome</keyword>
<evidence type="ECO:0000313" key="3">
    <source>
        <dbReference type="Proteomes" id="UP000006732"/>
    </source>
</evidence>
<name>A1ATA9_PELPD</name>
<evidence type="ECO:0000256" key="1">
    <source>
        <dbReference type="SAM" id="SignalP"/>
    </source>
</evidence>
<evidence type="ECO:0008006" key="4">
    <source>
        <dbReference type="Google" id="ProtNLM"/>
    </source>
</evidence>
<dbReference type="RefSeq" id="WP_011736815.1">
    <property type="nucleotide sequence ID" value="NC_008609.1"/>
</dbReference>
<sequence>MGSFTGGKNVVLSALLALGTALVPGAPAMATEGGGGAYPNGAEDFMSGTAPPPGTYFINYFGFYSAQRFKGNDGDNLSPFKANIFSNTFRLIHITDKKLLGANWGMHIFIPLVKMDVHTSPGGSDSREGLGDVIVDPLILSWHGMNWHLLTALDIYCPTGEYDRDRVANIGRNYWTFEPIVAGTYVTDDGYELSAKFMYDFNTRNDESGYRSGQEFHVDYTLAKKLDNLSMGLGGYYYQQTTDDDAKGATMDKGMTVSVGPQFTYDYRNMSFTLKYLFEVDTYNRPQGNNLWAKFSYAF</sequence>
<organism evidence="2 3">
    <name type="scientific">Pelobacter propionicus (strain DSM 2379 / NBRC 103807 / OttBd1)</name>
    <dbReference type="NCBI Taxonomy" id="338966"/>
    <lineage>
        <taxon>Bacteria</taxon>
        <taxon>Pseudomonadati</taxon>
        <taxon>Thermodesulfobacteriota</taxon>
        <taxon>Desulfuromonadia</taxon>
        <taxon>Desulfuromonadales</taxon>
        <taxon>Desulfuromonadaceae</taxon>
        <taxon>Pelobacter</taxon>
    </lineage>
</organism>
<dbReference type="Proteomes" id="UP000006732">
    <property type="component" value="Chromosome"/>
</dbReference>
<dbReference type="KEGG" id="ppd:Ppro_2982"/>
<dbReference type="InterPro" id="IPR025737">
    <property type="entry name" value="FApF"/>
</dbReference>
<evidence type="ECO:0000313" key="2">
    <source>
        <dbReference type="EMBL" id="ABL00580.1"/>
    </source>
</evidence>
<feature type="signal peptide" evidence="1">
    <location>
        <begin position="1"/>
        <end position="30"/>
    </location>
</feature>
<dbReference type="STRING" id="338966.Ppro_2982"/>
<dbReference type="EMBL" id="CP000482">
    <property type="protein sequence ID" value="ABL00580.1"/>
    <property type="molecule type" value="Genomic_DNA"/>
</dbReference>
<dbReference type="eggNOG" id="COG4313">
    <property type="taxonomic scope" value="Bacteria"/>
</dbReference>
<proteinExistence type="predicted"/>
<reference evidence="2 3" key="1">
    <citation type="submission" date="2006-10" db="EMBL/GenBank/DDBJ databases">
        <title>Complete sequence of chromosome of Pelobacter propionicus DSM 2379.</title>
        <authorList>
            <consortium name="US DOE Joint Genome Institute"/>
            <person name="Copeland A."/>
            <person name="Lucas S."/>
            <person name="Lapidus A."/>
            <person name="Barry K."/>
            <person name="Detter J.C."/>
            <person name="Glavina del Rio T."/>
            <person name="Hammon N."/>
            <person name="Israni S."/>
            <person name="Dalin E."/>
            <person name="Tice H."/>
            <person name="Pitluck S."/>
            <person name="Saunders E."/>
            <person name="Brettin T."/>
            <person name="Bruce D."/>
            <person name="Han C."/>
            <person name="Tapia R."/>
            <person name="Schmutz J."/>
            <person name="Larimer F."/>
            <person name="Land M."/>
            <person name="Hauser L."/>
            <person name="Kyrpides N."/>
            <person name="Kim E."/>
            <person name="Lovley D."/>
            <person name="Richardson P."/>
        </authorList>
    </citation>
    <scope>NUCLEOTIDE SEQUENCE [LARGE SCALE GENOMIC DNA]</scope>
    <source>
        <strain evidence="3">DSM 2379 / NBRC 103807 / OttBd1</strain>
    </source>
</reference>
<accession>A1ATA9</accession>
<dbReference type="Pfam" id="PF13557">
    <property type="entry name" value="Phenol_MetA_deg"/>
    <property type="match status" value="1"/>
</dbReference>
<keyword evidence="1" id="KW-0732">Signal</keyword>